<dbReference type="InterPro" id="IPR027417">
    <property type="entry name" value="P-loop_NTPase"/>
</dbReference>
<comment type="caution">
    <text evidence="17">The sequence shown here is derived from an EMBL/GenBank/DDBJ whole genome shotgun (WGS) entry which is preliminary data.</text>
</comment>
<evidence type="ECO:0000256" key="1">
    <source>
        <dbReference type="ARBA" id="ARBA00001947"/>
    </source>
</evidence>
<comment type="similarity">
    <text evidence="4">In the N-terminal section; belongs to the AAA ATPase family.</text>
</comment>
<dbReference type="PANTHER" id="PTHR23076:SF97">
    <property type="entry name" value="ATP-DEPENDENT ZINC METALLOPROTEASE YME1L1"/>
    <property type="match status" value="1"/>
</dbReference>
<evidence type="ECO:0000256" key="10">
    <source>
        <dbReference type="ARBA" id="ARBA00022833"/>
    </source>
</evidence>
<dbReference type="Gene3D" id="1.20.58.760">
    <property type="entry name" value="Peptidase M41"/>
    <property type="match status" value="1"/>
</dbReference>
<evidence type="ECO:0000256" key="6">
    <source>
        <dbReference type="ARBA" id="ARBA00022692"/>
    </source>
</evidence>
<evidence type="ECO:0000256" key="11">
    <source>
        <dbReference type="ARBA" id="ARBA00022840"/>
    </source>
</evidence>
<feature type="domain" description="AAA+ ATPase" evidence="16">
    <location>
        <begin position="297"/>
        <end position="435"/>
    </location>
</feature>
<proteinExistence type="inferred from homology"/>
<dbReference type="AlphaFoldDB" id="A0AAW1PNU8"/>
<evidence type="ECO:0000256" key="15">
    <source>
        <dbReference type="SAM" id="MobiDB-lite"/>
    </source>
</evidence>
<organism evidence="17 18">
    <name type="scientific">[Myrmecia] bisecta</name>
    <dbReference type="NCBI Taxonomy" id="41462"/>
    <lineage>
        <taxon>Eukaryota</taxon>
        <taxon>Viridiplantae</taxon>
        <taxon>Chlorophyta</taxon>
        <taxon>core chlorophytes</taxon>
        <taxon>Trebouxiophyceae</taxon>
        <taxon>Trebouxiales</taxon>
        <taxon>Trebouxiaceae</taxon>
        <taxon>Myrmecia</taxon>
    </lineage>
</organism>
<evidence type="ECO:0000256" key="7">
    <source>
        <dbReference type="ARBA" id="ARBA00022723"/>
    </source>
</evidence>
<keyword evidence="8" id="KW-0547">Nucleotide-binding</keyword>
<dbReference type="GO" id="GO:0016020">
    <property type="term" value="C:membrane"/>
    <property type="evidence" value="ECO:0007669"/>
    <property type="project" value="UniProtKB-SubCell"/>
</dbReference>
<evidence type="ECO:0000256" key="4">
    <source>
        <dbReference type="ARBA" id="ARBA00010550"/>
    </source>
</evidence>
<keyword evidence="9" id="KW-0378">Hydrolase</keyword>
<evidence type="ECO:0000313" key="17">
    <source>
        <dbReference type="EMBL" id="KAK9810298.1"/>
    </source>
</evidence>
<keyword evidence="14" id="KW-0472">Membrane</keyword>
<dbReference type="GO" id="GO:0005524">
    <property type="term" value="F:ATP binding"/>
    <property type="evidence" value="ECO:0007669"/>
    <property type="project" value="UniProtKB-KW"/>
</dbReference>
<dbReference type="EMBL" id="JALJOR010000010">
    <property type="protein sequence ID" value="KAK9810298.1"/>
    <property type="molecule type" value="Genomic_DNA"/>
</dbReference>
<keyword evidence="6" id="KW-0812">Transmembrane</keyword>
<evidence type="ECO:0000256" key="5">
    <source>
        <dbReference type="ARBA" id="ARBA00022670"/>
    </source>
</evidence>
<dbReference type="CDD" id="cd19501">
    <property type="entry name" value="RecA-like_FtsH"/>
    <property type="match status" value="1"/>
</dbReference>
<keyword evidence="5" id="KW-0645">Protease</keyword>
<dbReference type="GO" id="GO:0010304">
    <property type="term" value="P:PSII associated light-harvesting complex II catabolic process"/>
    <property type="evidence" value="ECO:0007669"/>
    <property type="project" value="UniProtKB-ARBA"/>
</dbReference>
<evidence type="ECO:0000313" key="18">
    <source>
        <dbReference type="Proteomes" id="UP001489004"/>
    </source>
</evidence>
<evidence type="ECO:0000256" key="9">
    <source>
        <dbReference type="ARBA" id="ARBA00022801"/>
    </source>
</evidence>
<evidence type="ECO:0000256" key="14">
    <source>
        <dbReference type="ARBA" id="ARBA00023136"/>
    </source>
</evidence>
<dbReference type="SMART" id="SM00382">
    <property type="entry name" value="AAA"/>
    <property type="match status" value="1"/>
</dbReference>
<dbReference type="GO" id="GO:0004222">
    <property type="term" value="F:metalloendopeptidase activity"/>
    <property type="evidence" value="ECO:0007669"/>
    <property type="project" value="InterPro"/>
</dbReference>
<comment type="cofactor">
    <cofactor evidence="1">
        <name>Zn(2+)</name>
        <dbReference type="ChEBI" id="CHEBI:29105"/>
    </cofactor>
</comment>
<evidence type="ECO:0000256" key="13">
    <source>
        <dbReference type="ARBA" id="ARBA00023049"/>
    </source>
</evidence>
<dbReference type="GO" id="GO:0046872">
    <property type="term" value="F:metal ion binding"/>
    <property type="evidence" value="ECO:0007669"/>
    <property type="project" value="UniProtKB-KW"/>
</dbReference>
<keyword evidence="18" id="KW-1185">Reference proteome</keyword>
<dbReference type="GO" id="GO:0006508">
    <property type="term" value="P:proteolysis"/>
    <property type="evidence" value="ECO:0007669"/>
    <property type="project" value="UniProtKB-KW"/>
</dbReference>
<accession>A0AAW1PNU8</accession>
<keyword evidence="12" id="KW-1133">Transmembrane helix</keyword>
<dbReference type="InterPro" id="IPR041569">
    <property type="entry name" value="AAA_lid_3"/>
</dbReference>
<dbReference type="InterPro" id="IPR003959">
    <property type="entry name" value="ATPase_AAA_core"/>
</dbReference>
<dbReference type="Proteomes" id="UP001489004">
    <property type="component" value="Unassembled WGS sequence"/>
</dbReference>
<dbReference type="PROSITE" id="PS00674">
    <property type="entry name" value="AAA"/>
    <property type="match status" value="1"/>
</dbReference>
<keyword evidence="10" id="KW-0862">Zinc</keyword>
<sequence>MLLAPGLVRPAHASARPASGTPYASVAEGSSRQGIASTSAALDADDSYGCCHAADTGILLAAADADYQPDEEEVQRAILKYATPGDQRRVLAEQKKGKRWDPNKSVVADPNSIPLPGEPSPIPGARIAGTAWRVDKLKEMTYTQFWHLIREGRIDKVVYTADKRAVWVTTKPSAPGGVRTEKVGLPYDPDLFDHMVEHGVHIEATPVNQFEAVLSTLVRLAFPIWFAIYLVQFAFRIGRKRKRDKLFGGARMEMISSKNIGTTFEDIAGIDQVKAEIRELIQFLRNPKKFLDLGARSPAGVLLVGPPGTGKTLLAKAIAGEAGVPFFSAAGTEFMEMFVGIGASRVRDMFQKARKNAPCILFIDEFDGIGKQRSYSAMGNDESVHTINQLLTEMDGFEDNTGVVVMAATNRPAALDSALTRPGRFDRIIQLPLPNLEGRAAILKVHARGKNLSPDVDFSKVARATAGFTGAELMNLMNQSAIRAVRNKRDQVTEDDIFDALEKTHLEKYDRGSTEGEYDDGFVPAIMKRQIAVYEAARAIIGYITPYYDEISKVAVCPGGKPSGYTYFIPQEEHLESRVVTRGYMESKMVVGMAGRCGEKLVLGESNISMAGAGDLEGVNNVAREMVYRCGFSKRLGPVALMDTEEVFINKGRSRTVANIGSELARVALTDVEELINGAEAKAYYGLVANYAVYEKLIAALLERQTMTGDELARFLEDNGVVHFPDPFVEGFEWDENGRLVFPGMAEDDGAEEKRELVAVGADGETNEEHSALDGIHPLNPYQVRTDLPDLLSKSLRDL</sequence>
<dbReference type="InterPro" id="IPR003593">
    <property type="entry name" value="AAA+_ATPase"/>
</dbReference>
<dbReference type="InterPro" id="IPR000642">
    <property type="entry name" value="Peptidase_M41"/>
</dbReference>
<dbReference type="SUPFAM" id="SSF140990">
    <property type="entry name" value="FtsH protease domain-like"/>
    <property type="match status" value="1"/>
</dbReference>
<keyword evidence="7" id="KW-0479">Metal-binding</keyword>
<gene>
    <name evidence="17" type="ORF">WJX72_008286</name>
</gene>
<dbReference type="SUPFAM" id="SSF52540">
    <property type="entry name" value="P-loop containing nucleoside triphosphate hydrolases"/>
    <property type="match status" value="1"/>
</dbReference>
<feature type="region of interest" description="Disordered" evidence="15">
    <location>
        <begin position="96"/>
        <end position="121"/>
    </location>
</feature>
<name>A0AAW1PNU8_9CHLO</name>
<dbReference type="Gene3D" id="1.10.8.60">
    <property type="match status" value="1"/>
</dbReference>
<protein>
    <recommendedName>
        <fullName evidence="16">AAA+ ATPase domain-containing protein</fullName>
    </recommendedName>
</protein>
<dbReference type="Gene3D" id="3.40.50.300">
    <property type="entry name" value="P-loop containing nucleotide triphosphate hydrolases"/>
    <property type="match status" value="1"/>
</dbReference>
<evidence type="ECO:0000256" key="12">
    <source>
        <dbReference type="ARBA" id="ARBA00022989"/>
    </source>
</evidence>
<keyword evidence="11" id="KW-0067">ATP-binding</keyword>
<dbReference type="Pfam" id="PF17862">
    <property type="entry name" value="AAA_lid_3"/>
    <property type="match status" value="1"/>
</dbReference>
<dbReference type="Pfam" id="PF00004">
    <property type="entry name" value="AAA"/>
    <property type="match status" value="1"/>
</dbReference>
<evidence type="ECO:0000256" key="2">
    <source>
        <dbReference type="ARBA" id="ARBA00004370"/>
    </source>
</evidence>
<dbReference type="FunFam" id="1.10.8.60:FF:000001">
    <property type="entry name" value="ATP-dependent zinc metalloprotease FtsH"/>
    <property type="match status" value="1"/>
</dbReference>
<dbReference type="PANTHER" id="PTHR23076">
    <property type="entry name" value="METALLOPROTEASE M41 FTSH"/>
    <property type="match status" value="1"/>
</dbReference>
<dbReference type="GO" id="GO:0016887">
    <property type="term" value="F:ATP hydrolysis activity"/>
    <property type="evidence" value="ECO:0007669"/>
    <property type="project" value="InterPro"/>
</dbReference>
<dbReference type="FunFam" id="3.40.50.300:FF:000001">
    <property type="entry name" value="ATP-dependent zinc metalloprotease FtsH"/>
    <property type="match status" value="1"/>
</dbReference>
<evidence type="ECO:0000256" key="3">
    <source>
        <dbReference type="ARBA" id="ARBA00010044"/>
    </source>
</evidence>
<reference evidence="17 18" key="1">
    <citation type="journal article" date="2024" name="Nat. Commun.">
        <title>Phylogenomics reveals the evolutionary origins of lichenization in chlorophyte algae.</title>
        <authorList>
            <person name="Puginier C."/>
            <person name="Libourel C."/>
            <person name="Otte J."/>
            <person name="Skaloud P."/>
            <person name="Haon M."/>
            <person name="Grisel S."/>
            <person name="Petersen M."/>
            <person name="Berrin J.G."/>
            <person name="Delaux P.M."/>
            <person name="Dal Grande F."/>
            <person name="Keller J."/>
        </authorList>
    </citation>
    <scope>NUCLEOTIDE SEQUENCE [LARGE SCALE GENOMIC DNA]</scope>
    <source>
        <strain evidence="17 18">SAG 2043</strain>
    </source>
</reference>
<feature type="region of interest" description="Disordered" evidence="15">
    <location>
        <begin position="10"/>
        <end position="31"/>
    </location>
</feature>
<dbReference type="InterPro" id="IPR037219">
    <property type="entry name" value="Peptidase_M41-like"/>
</dbReference>
<comment type="similarity">
    <text evidence="3">In the C-terminal section; belongs to the peptidase M41 family.</text>
</comment>
<dbReference type="GO" id="GO:0004176">
    <property type="term" value="F:ATP-dependent peptidase activity"/>
    <property type="evidence" value="ECO:0007669"/>
    <property type="project" value="InterPro"/>
</dbReference>
<dbReference type="InterPro" id="IPR003960">
    <property type="entry name" value="ATPase_AAA_CS"/>
</dbReference>
<evidence type="ECO:0000259" key="16">
    <source>
        <dbReference type="SMART" id="SM00382"/>
    </source>
</evidence>
<comment type="subcellular location">
    <subcellularLocation>
        <location evidence="2">Membrane</location>
    </subcellularLocation>
</comment>
<dbReference type="Gene3D" id="3.30.720.210">
    <property type="match status" value="1"/>
</dbReference>
<dbReference type="Pfam" id="PF01434">
    <property type="entry name" value="Peptidase_M41"/>
    <property type="match status" value="1"/>
</dbReference>
<evidence type="ECO:0000256" key="8">
    <source>
        <dbReference type="ARBA" id="ARBA00022741"/>
    </source>
</evidence>
<keyword evidence="13" id="KW-0482">Metalloprotease</keyword>